<evidence type="ECO:0000313" key="1">
    <source>
        <dbReference type="EMBL" id="MFD2892927.1"/>
    </source>
</evidence>
<organism evidence="1 2">
    <name type="scientific">Flavobacterium chuncheonense</name>
    <dbReference type="NCBI Taxonomy" id="2026653"/>
    <lineage>
        <taxon>Bacteria</taxon>
        <taxon>Pseudomonadati</taxon>
        <taxon>Bacteroidota</taxon>
        <taxon>Flavobacteriia</taxon>
        <taxon>Flavobacteriales</taxon>
        <taxon>Flavobacteriaceae</taxon>
        <taxon>Flavobacterium</taxon>
    </lineage>
</organism>
<evidence type="ECO:0000313" key="2">
    <source>
        <dbReference type="Proteomes" id="UP001597534"/>
    </source>
</evidence>
<dbReference type="Proteomes" id="UP001597534">
    <property type="component" value="Unassembled WGS sequence"/>
</dbReference>
<reference evidence="2" key="1">
    <citation type="journal article" date="2019" name="Int. J. Syst. Evol. Microbiol.">
        <title>The Global Catalogue of Microorganisms (GCM) 10K type strain sequencing project: providing services to taxonomists for standard genome sequencing and annotation.</title>
        <authorList>
            <consortium name="The Broad Institute Genomics Platform"/>
            <consortium name="The Broad Institute Genome Sequencing Center for Infectious Disease"/>
            <person name="Wu L."/>
            <person name="Ma J."/>
        </authorList>
    </citation>
    <scope>NUCLEOTIDE SEQUENCE [LARGE SCALE GENOMIC DNA]</scope>
    <source>
        <strain evidence="2">KCTC 22671</strain>
    </source>
</reference>
<keyword evidence="2" id="KW-1185">Reference proteome</keyword>
<dbReference type="EMBL" id="JBHUPC010000020">
    <property type="protein sequence ID" value="MFD2892927.1"/>
    <property type="molecule type" value="Genomic_DNA"/>
</dbReference>
<protein>
    <recommendedName>
        <fullName evidence="3">Lipoprotein</fullName>
    </recommendedName>
</protein>
<gene>
    <name evidence="1" type="ORF">ACFS5J_12975</name>
</gene>
<comment type="caution">
    <text evidence="1">The sequence shown here is derived from an EMBL/GenBank/DDBJ whole genome shotgun (WGS) entry which is preliminary data.</text>
</comment>
<dbReference type="RefSeq" id="WP_379812660.1">
    <property type="nucleotide sequence ID" value="NZ_JBHUPC010000020.1"/>
</dbReference>
<accession>A0ABW5YPE7</accession>
<proteinExistence type="predicted"/>
<evidence type="ECO:0008006" key="3">
    <source>
        <dbReference type="Google" id="ProtNLM"/>
    </source>
</evidence>
<dbReference type="PROSITE" id="PS51257">
    <property type="entry name" value="PROKAR_LIPOPROTEIN"/>
    <property type="match status" value="1"/>
</dbReference>
<name>A0ABW5YPE7_9FLAO</name>
<sequence length="147" mass="16360">MKKYWSVLILVVGLFTSCSDDCKDAKSPEAPSFFVELIDATSGENVFANGSFAENQVVVLDSEENDVSFSIITDLNVIHIVPEYKNLTSGSVVVKLNNLETMETKTVDIQFDINKVEQECFTMHTISNVVTPNNETELVNSVYIIKI</sequence>